<dbReference type="PANTHER" id="PTHR43939:SF50">
    <property type="entry name" value="NUCLEOPORIN"/>
    <property type="match status" value="1"/>
</dbReference>
<feature type="coiled-coil region" evidence="1">
    <location>
        <begin position="685"/>
        <end position="712"/>
    </location>
</feature>
<dbReference type="Gene3D" id="1.10.287.1490">
    <property type="match status" value="1"/>
</dbReference>
<evidence type="ECO:0000313" key="4">
    <source>
        <dbReference type="Proteomes" id="UP001632038"/>
    </source>
</evidence>
<keyword evidence="4" id="KW-1185">Reference proteome</keyword>
<feature type="region of interest" description="Disordered" evidence="2">
    <location>
        <begin position="1"/>
        <end position="152"/>
    </location>
</feature>
<feature type="compositionally biased region" description="Basic and acidic residues" evidence="2">
    <location>
        <begin position="227"/>
        <end position="239"/>
    </location>
</feature>
<feature type="coiled-coil region" evidence="1">
    <location>
        <begin position="1207"/>
        <end position="1342"/>
    </location>
</feature>
<feature type="compositionally biased region" description="Basic and acidic residues" evidence="2">
    <location>
        <begin position="97"/>
        <end position="107"/>
    </location>
</feature>
<feature type="coiled-coil region" evidence="1">
    <location>
        <begin position="562"/>
        <end position="596"/>
    </location>
</feature>
<feature type="coiled-coil region" evidence="1">
    <location>
        <begin position="1808"/>
        <end position="1891"/>
    </location>
</feature>
<evidence type="ECO:0000256" key="2">
    <source>
        <dbReference type="SAM" id="MobiDB-lite"/>
    </source>
</evidence>
<organism evidence="3 4">
    <name type="scientific">Castilleja foliolosa</name>
    <dbReference type="NCBI Taxonomy" id="1961234"/>
    <lineage>
        <taxon>Eukaryota</taxon>
        <taxon>Viridiplantae</taxon>
        <taxon>Streptophyta</taxon>
        <taxon>Embryophyta</taxon>
        <taxon>Tracheophyta</taxon>
        <taxon>Spermatophyta</taxon>
        <taxon>Magnoliopsida</taxon>
        <taxon>eudicotyledons</taxon>
        <taxon>Gunneridae</taxon>
        <taxon>Pentapetalae</taxon>
        <taxon>asterids</taxon>
        <taxon>lamiids</taxon>
        <taxon>Lamiales</taxon>
        <taxon>Orobanchaceae</taxon>
        <taxon>Pedicularideae</taxon>
        <taxon>Castillejinae</taxon>
        <taxon>Castilleja</taxon>
    </lineage>
</organism>
<comment type="caution">
    <text evidence="3">The sequence shown here is derived from an EMBL/GenBank/DDBJ whole genome shotgun (WGS) entry which is preliminary data.</text>
</comment>
<feature type="compositionally biased region" description="Polar residues" evidence="2">
    <location>
        <begin position="187"/>
        <end position="211"/>
    </location>
</feature>
<feature type="coiled-coil region" evidence="1">
    <location>
        <begin position="921"/>
        <end position="955"/>
    </location>
</feature>
<feature type="coiled-coil region" evidence="1">
    <location>
        <begin position="418"/>
        <end position="536"/>
    </location>
</feature>
<reference evidence="4" key="1">
    <citation type="journal article" date="2024" name="IScience">
        <title>Strigolactones Initiate the Formation of Haustorium-like Structures in Castilleja.</title>
        <authorList>
            <person name="Buerger M."/>
            <person name="Peterson D."/>
            <person name="Chory J."/>
        </authorList>
    </citation>
    <scope>NUCLEOTIDE SEQUENCE [LARGE SCALE GENOMIC DNA]</scope>
</reference>
<feature type="coiled-coil region" evidence="1">
    <location>
        <begin position="2275"/>
        <end position="2470"/>
    </location>
</feature>
<sequence length="2713" mass="307849">MEKNKNRTDLLAAGRKKLQQFRQKKDVKGNSSKSSAKTSKSGHASTAASDNATGTDKFSERVGIPEILPLAGDSELPLQGSGVDKTILNQSDDDGRDLDSGFPEKDGSASLALDTEVNVSGASETMVPEEKFEDSSTSLPIEFESQHEEEPESDRLLCLKWAMQEVGSSRQSQIDMEMPTQIEGDGNVSSNDLSATAGENKTAESGNTMRGEQTDKEANETGFATTDVKEEATEGHDHAIVTGPLTGSVVTDMQREGVLPGSSVEEKTEMLNVSEGYVEASSDFSDVEKLSELKTDETADSLQYKQVDLSSVLDGNVIKLFQLAKILRILDEDEFRFLVTSRELPLEKIRDSEEIKIHDSVGHDAFERLKEQLYVTSFSKDAFHLQLSEQQTLTNEIFAVNASLADFQVKNINLAEEIAKCRHELQGVVSERDELQKQLHSSKAEVEGFLTKIDEVQKKLELSEEEMSSLSTELIDCRILVEDLRADNENLNGSLKVMTEEREKLSEENGFILLENEKMTGELAQSKDSLESLQTLLRDDRRLLEEKNDSMVRENCKLHADLAKFMSKVEALEVENRNLNEILTSASEERKKLGEDKELMVNQIENISKESMDSKDLVITLQMEISNLNGHLTSIKEESIKLEEEIFSECEKQSLELVETKVLEAVLHAECRKAMDDLKEAASWVNQLTKENETINADLNFHKSKLKELDRKDYSPQFEEVANRGVDIDISTLQKPKSDGLSQEQMKLDISVDSSGFLVLKRKLGDVEMVMQKLEKEIEVFHSVSLNKSSDKVVSPGVSTLIQAFESKHPADDQDPGKSPSLENQTSEDTYMRTKMVTENLRVLLKELINDAENAGEFCRVMQNRLLAVSAAGTDRSENDSLRKHVDQVEQANIELMVLYEAMREHSSHAVTKEGELLSLCDALQKQEIDLKSENSQLSEKLNDFQDKVSGLQIQLDGICRDSNEMVTSISKQVQNLEVEVSGRESVLEEEWNSVCAQVLQAVSVLDSTVKTFPSNSLAGGDSHLGIAGLVAASIDGATKVIAGLHGQLEASHRERQEISDRNDMASRTLHTLYSELRELVSKTTTENAVADDTVLNLLHPDVFSTLLNQLKQLCGERLWLESENKLLSSDLMSRETEADELEKRYLKSDTITKLVEDIEQSVSLEGVEIDAGEPASRLESLIHLLIRKCNEADQDVSLSTSPEMKLRELQGQVEYLNLVIAQHENENFVFKQSLKSAEEDVIALNSKVQEKAAELEMSEQRVLSLREKLSIAVTKGKGLISQRDSLKQSLAEMSKELEKSSQELLSKDAWIHELETKLKVYSEASERMESLESELSYIRNSATALRESFLLKDSVIQRIEEILEDLELPDHFHSRDIIEKIEWLAKSVDGNSLPLGDWDRRSSVGGGAYRDAGFVGVDNLKEDMQTNLYSVDDLRIRYEELQNKFYGLAEQNEMLEQSLLQRNNLVQRWEEILDRVDVPSQLRSMEPEYKIQWIGSAFSEAQNRCHSLQQKIDELESLCGPLTVYVEDSLRRTPELVSAFQQSCVEKEILSIDLEILSHDIDDSLKKTADFKMRNENLQNEVIVMQKQKLRMEEDIRRTEDAIKRLRELVINAFQDSIAEDDVLNQEGFEYFEEMLRELVEKYKTLLSGKFVNIDQNTSRDFEEPDAVTLSKKLEDSIGELTCLREERDEYMVNNQSLLHKVEELGTKTKELQDLLDQEEHKSASLSKKLEDYMGELMCLREERDNYMVNNQALLHKVEELETKTKELQDFLDQGEQKSANMRKNLEDSMGELMFLREERDKSTVNNQSLLHKVEELETKKKEVQDLLNLEEQKSASLREKLNVAVRKGKSLVQQRDGMKQVIEELNAELERLRSEAKHSEKVISEHEEHIRNLFTAQERVQVIESENGVLRDHLAETERYLQEKEGSWSSILDALNEIDVGLAFGSRNPIEKLNGIGKCLLDLRTGLNSAEQEARKSKRAAELLLTELNEVQERNDGLQEELAKAVDELSEISRERDIAENAKNDALAHVEKLSYIHSEENDRHLSEIMVLKSSVDNMREDLSAIGREMDDVLAKDLQVFHNMEATMKSFLELGGTPDFSALFHDSFPSGIMSRKPENKVFMTEIGSLWERLYNHSHLLQEESSRLSEVLMNVHRKYTSQKELYESMDRDVEKLKLIEKEKESESHILGGNISLLYETCASAISVIENWKDRVAGNVLESRTPESDSKSQMRNNLSKDIQIFDEEGIRGMCEKLLLLVRDFRSMQSEFMEGGQKEMKSTIINLQKELQEKDIQRERICTELVSQIKEAETNAKNYSHDLQQAKAHLHDSQRQLDVMAGERKVLEQRLEELQHQETTSVDLEQKVNSLTDALAAQKQETEALMQALDEQEAEMEDLAKKTRGLENELQQKNQDLESLEASRAKALKKLSVTVSKFDELHYFSESLLAEVEKLQSQLQERDGEISFLRQEVTRCTNDALSVTQLNKTRGSDEILGFLSWLDSLVSRVHVHDDVTSDDSKIQPVNEYKEVLQKRVMDLISELENLRVVSRNSDVLLQEERCKVEGFAQKEQYLKNSLREKESELVMLQGAVESARATKSTSEIVEAEQMTNNWASPATIIPQVRSLRKSNNDQVAIAIDVDHNNDRLEDDDDKAHGFKSLTTSKIVPRFTRPVSDFVDGLWVSCDRALMRQPALRLGVIIYWALLHAMLATFVV</sequence>
<feature type="coiled-coil region" evidence="1">
    <location>
        <begin position="1432"/>
        <end position="1469"/>
    </location>
</feature>
<feature type="coiled-coil region" evidence="1">
    <location>
        <begin position="1969"/>
        <end position="2024"/>
    </location>
</feature>
<feature type="coiled-coil region" evidence="1">
    <location>
        <begin position="1576"/>
        <end position="1610"/>
    </location>
</feature>
<feature type="compositionally biased region" description="Low complexity" evidence="2">
    <location>
        <begin position="29"/>
        <end position="49"/>
    </location>
</feature>
<dbReference type="EMBL" id="JAVIJP010000107">
    <property type="protein sequence ID" value="KAL3613853.1"/>
    <property type="molecule type" value="Genomic_DNA"/>
</dbReference>
<evidence type="ECO:0000256" key="1">
    <source>
        <dbReference type="SAM" id="Coils"/>
    </source>
</evidence>
<protein>
    <submittedName>
        <fullName evidence="3">Uncharacterized protein</fullName>
    </submittedName>
</protein>
<gene>
    <name evidence="3" type="ORF">CASFOL_041927</name>
</gene>
<keyword evidence="1" id="KW-0175">Coiled coil</keyword>
<dbReference type="Proteomes" id="UP001632038">
    <property type="component" value="Unassembled WGS sequence"/>
</dbReference>
<feature type="coiled-coil region" evidence="1">
    <location>
        <begin position="1703"/>
        <end position="1779"/>
    </location>
</feature>
<dbReference type="PANTHER" id="PTHR43939">
    <property type="entry name" value="COILED-COIL DOMAIN-CONTAINING PROTEIN 158"/>
    <property type="match status" value="1"/>
</dbReference>
<name>A0ABD3B933_9LAMI</name>
<accession>A0ABD3B933</accession>
<evidence type="ECO:0000313" key="3">
    <source>
        <dbReference type="EMBL" id="KAL3613853.1"/>
    </source>
</evidence>
<feature type="region of interest" description="Disordered" evidence="2">
    <location>
        <begin position="808"/>
        <end position="829"/>
    </location>
</feature>
<feature type="region of interest" description="Disordered" evidence="2">
    <location>
        <begin position="184"/>
        <end position="251"/>
    </location>
</feature>
<proteinExistence type="predicted"/>